<feature type="chain" id="PRO_5041748017" description="LPS-assembly protein LptD" evidence="1">
    <location>
        <begin position="21"/>
        <end position="721"/>
    </location>
</feature>
<dbReference type="GO" id="GO:0015920">
    <property type="term" value="P:lipopolysaccharide transport"/>
    <property type="evidence" value="ECO:0007669"/>
    <property type="project" value="InterPro"/>
</dbReference>
<comment type="subcellular location">
    <subcellularLocation>
        <location evidence="1">Cell outer membrane</location>
    </subcellularLocation>
</comment>
<gene>
    <name evidence="1" type="primary">lptD</name>
    <name evidence="3" type="ORF">IMCC12053_311</name>
</gene>
<evidence type="ECO:0000259" key="2">
    <source>
        <dbReference type="Pfam" id="PF04453"/>
    </source>
</evidence>
<organism evidence="3 4">
    <name type="scientific">Celeribacter marinus</name>
    <dbReference type="NCBI Taxonomy" id="1397108"/>
    <lineage>
        <taxon>Bacteria</taxon>
        <taxon>Pseudomonadati</taxon>
        <taxon>Pseudomonadota</taxon>
        <taxon>Alphaproteobacteria</taxon>
        <taxon>Rhodobacterales</taxon>
        <taxon>Roseobacteraceae</taxon>
        <taxon>Celeribacter</taxon>
    </lineage>
</organism>
<dbReference type="InterPro" id="IPR020889">
    <property type="entry name" value="LipoPS_assembly_LptD"/>
</dbReference>
<dbReference type="RefSeq" id="WP_062215044.1">
    <property type="nucleotide sequence ID" value="NZ_CP012023.1"/>
</dbReference>
<dbReference type="PATRIC" id="fig|1397108.4.peg.325"/>
<feature type="domain" description="LptD C-terminal" evidence="2">
    <location>
        <begin position="283"/>
        <end position="685"/>
    </location>
</feature>
<sequence length="721" mass="77214" precursor="true">MVSRRVLRAACLSLIGISGAAFNILAPHGSVAYAQTAPTATLVADSVAFDGTSLRATGHVEIFYGDVHLTSGAIRYDRASGALSIEGPIRLSDPEGKTVIYAQAAQLDADLRNGILTSARLVIDQQLQLASTQIDVVDGRYTQLSNTVTSACKVCATNPTPLWEIRARSVIHDNQDRQVYFTDAQFRVAGVPIAYLPHLRLPDPTLKRATGFMIPSLHNSTTLGWGAEIPYFIKLGDHRDLTLAPFVSSETRTLKLGYRQAFVTGDLTVQSAVTSDAISDGLRGYIFANGAWDVAGGYTLGVDLRLTSDISYLIDYDIYSGDRLRSNVTVSRFDADSGFDAAVITSRSLRESEISIKDTIPFVLGEATYSQSTEFDRLPGTLTYGLSASGFLRRSDVDTALSTTAGGMDVLRLGGSLGWAHSLTTQSGVRLKADAGLDLNLYTIRQNSDYDTATARVTPQTSALISYPMVRTTAGGARQIVEPFAQLGWAQTYGGDIPNSDSTLLELDEGNMLNLTRFPGYDRSGSGASSAVGLRFTSVAPTAHYGLTVGRVEEINPSDTTSLLGSGVNWVVGGFATFDTGFNVVSRGIFDASLDLSSWETRFGLSRNSYSVSGTHAYGIADTGAGREADINELRLESGVKLSSYWSAEADLRHDLIDNLTNSAGLGLTFQNECTKVELGVSHRYTDTAALDPDTTYSLKIGFGAFGDTGKRARSSCGVMP</sequence>
<dbReference type="EMBL" id="CP012023">
    <property type="protein sequence ID" value="ALI54261.1"/>
    <property type="molecule type" value="Genomic_DNA"/>
</dbReference>
<comment type="subunit">
    <text evidence="1">Component of the lipopolysaccharide transport and assembly complex.</text>
</comment>
<proteinExistence type="inferred from homology"/>
<dbReference type="AlphaFoldDB" id="A0A0N7HI53"/>
<accession>A0A0N7HI53</accession>
<evidence type="ECO:0000313" key="3">
    <source>
        <dbReference type="EMBL" id="ALI54261.1"/>
    </source>
</evidence>
<comment type="caution">
    <text evidence="1">Lacks conserved residue(s) required for the propagation of feature annotation.</text>
</comment>
<dbReference type="GO" id="GO:1990351">
    <property type="term" value="C:transporter complex"/>
    <property type="evidence" value="ECO:0007669"/>
    <property type="project" value="TreeGrafter"/>
</dbReference>
<comment type="similarity">
    <text evidence="1">Belongs to the LptD family.</text>
</comment>
<comment type="function">
    <text evidence="1">Involved in the assembly of lipopolysaccharide (LPS) at the surface of the outer membrane.</text>
</comment>
<dbReference type="STRING" id="1397108.IMCC12053_311"/>
<keyword evidence="1" id="KW-0998">Cell outer membrane</keyword>
<evidence type="ECO:0000256" key="1">
    <source>
        <dbReference type="HAMAP-Rule" id="MF_01411"/>
    </source>
</evidence>
<dbReference type="HAMAP" id="MF_01411">
    <property type="entry name" value="LPS_assembly_LptD"/>
    <property type="match status" value="1"/>
</dbReference>
<evidence type="ECO:0000313" key="4">
    <source>
        <dbReference type="Proteomes" id="UP000064920"/>
    </source>
</evidence>
<dbReference type="InterPro" id="IPR050218">
    <property type="entry name" value="LptD"/>
</dbReference>
<dbReference type="GO" id="GO:0043165">
    <property type="term" value="P:Gram-negative-bacterium-type cell outer membrane assembly"/>
    <property type="evidence" value="ECO:0007669"/>
    <property type="project" value="UniProtKB-UniRule"/>
</dbReference>
<dbReference type="GO" id="GO:0009279">
    <property type="term" value="C:cell outer membrane"/>
    <property type="evidence" value="ECO:0007669"/>
    <property type="project" value="UniProtKB-SubCell"/>
</dbReference>
<reference evidence="3 4" key="1">
    <citation type="submission" date="2015-05" db="EMBL/GenBank/DDBJ databases">
        <authorList>
            <person name="Wang D.B."/>
            <person name="Wang M."/>
        </authorList>
    </citation>
    <scope>NUCLEOTIDE SEQUENCE [LARGE SCALE GENOMIC DNA]</scope>
    <source>
        <strain evidence="3 4">IMCC 12053</strain>
    </source>
</reference>
<dbReference type="KEGG" id="cmar:IMCC12053_311"/>
<dbReference type="Proteomes" id="UP000064920">
    <property type="component" value="Chromosome"/>
</dbReference>
<feature type="signal peptide" evidence="1">
    <location>
        <begin position="1"/>
        <end position="20"/>
    </location>
</feature>
<keyword evidence="1" id="KW-0732">Signal</keyword>
<protein>
    <recommendedName>
        <fullName evidence="1">LPS-assembly protein LptD</fullName>
    </recommendedName>
</protein>
<dbReference type="PANTHER" id="PTHR30189:SF1">
    <property type="entry name" value="LPS-ASSEMBLY PROTEIN LPTD"/>
    <property type="match status" value="1"/>
</dbReference>
<name>A0A0N7HI53_9RHOB</name>
<keyword evidence="4" id="KW-1185">Reference proteome</keyword>
<dbReference type="PANTHER" id="PTHR30189">
    <property type="entry name" value="LPS-ASSEMBLY PROTEIN"/>
    <property type="match status" value="1"/>
</dbReference>
<dbReference type="OrthoDB" id="9760225at2"/>
<dbReference type="InterPro" id="IPR007543">
    <property type="entry name" value="LptD_C"/>
</dbReference>
<dbReference type="Pfam" id="PF04453">
    <property type="entry name" value="LptD"/>
    <property type="match status" value="1"/>
</dbReference>
<keyword evidence="1" id="KW-0472">Membrane</keyword>